<keyword evidence="2" id="KW-0472">Membrane</keyword>
<dbReference type="STRING" id="1291742.LOOC260_116690"/>
<evidence type="ECO:0000256" key="2">
    <source>
        <dbReference type="SAM" id="Phobius"/>
    </source>
</evidence>
<sequence>MEHKAKFCPNCGKSLKNEPEFCPFCGYNLQKYWKAYDQVVEKNETTDVNSSERELKDTGEKRPPRKHKRSRLIIIITAITVLAAVLIFFIWRSVNNENDNTTSQAKNSLQSGKVKKKGSHTKVVSSSNSSTSASSSAAKPNQLSATALTPSQTAAAIAYYADEEGYWQFNFTQENYLETFEETTPDNYDLSVPGDDNVQYEIRMAGTGSGGSSIYTLNGGTEVNIYSISDDGTNNSDDYTALTTVSLSNIVKYINDNNSVEDVNTIAKYSTIEDDR</sequence>
<feature type="region of interest" description="Disordered" evidence="1">
    <location>
        <begin position="100"/>
        <end position="143"/>
    </location>
</feature>
<protein>
    <recommendedName>
        <fullName evidence="5">Zinc-ribbon domain-containing protein</fullName>
    </recommendedName>
</protein>
<name>A0A0A1H0G1_9LACO</name>
<dbReference type="HOGENOM" id="CLU_1007572_0_0_9"/>
<feature type="region of interest" description="Disordered" evidence="1">
    <location>
        <begin position="43"/>
        <end position="67"/>
    </location>
</feature>
<dbReference type="RefSeq" id="WP_041094245.1">
    <property type="nucleotide sequence ID" value="NZ_AP014680.1"/>
</dbReference>
<keyword evidence="2" id="KW-0812">Transmembrane</keyword>
<dbReference type="Proteomes" id="UP000031620">
    <property type="component" value="Chromosome"/>
</dbReference>
<evidence type="ECO:0000256" key="1">
    <source>
        <dbReference type="SAM" id="MobiDB-lite"/>
    </source>
</evidence>
<evidence type="ECO:0000313" key="4">
    <source>
        <dbReference type="Proteomes" id="UP000031620"/>
    </source>
</evidence>
<keyword evidence="2" id="KW-1133">Transmembrane helix</keyword>
<evidence type="ECO:0008006" key="5">
    <source>
        <dbReference type="Google" id="ProtNLM"/>
    </source>
</evidence>
<organism evidence="3 4">
    <name type="scientific">Paucilactobacillus hokkaidonensis JCM 18461</name>
    <dbReference type="NCBI Taxonomy" id="1291742"/>
    <lineage>
        <taxon>Bacteria</taxon>
        <taxon>Bacillati</taxon>
        <taxon>Bacillota</taxon>
        <taxon>Bacilli</taxon>
        <taxon>Lactobacillales</taxon>
        <taxon>Lactobacillaceae</taxon>
        <taxon>Paucilactobacillus</taxon>
    </lineage>
</organism>
<dbReference type="AlphaFoldDB" id="A0A0A1H0G1"/>
<dbReference type="KEGG" id="lho:LOOC260_116690"/>
<feature type="transmembrane region" description="Helical" evidence="2">
    <location>
        <begin position="72"/>
        <end position="91"/>
    </location>
</feature>
<accession>A0A0A1H0G1</accession>
<feature type="compositionally biased region" description="Basic and acidic residues" evidence="1">
    <location>
        <begin position="43"/>
        <end position="62"/>
    </location>
</feature>
<feature type="compositionally biased region" description="Low complexity" evidence="1">
    <location>
        <begin position="125"/>
        <end position="138"/>
    </location>
</feature>
<proteinExistence type="predicted"/>
<feature type="compositionally biased region" description="Polar residues" evidence="1">
    <location>
        <begin position="100"/>
        <end position="111"/>
    </location>
</feature>
<reference evidence="3 4" key="1">
    <citation type="submission" date="2014-11" db="EMBL/GenBank/DDBJ databases">
        <title>Complete genome sequence and analysis of Lactobacillus hokkaidonensis LOOC260T.</title>
        <authorList>
            <person name="Tanizawa Y."/>
            <person name="Tohno M."/>
            <person name="Kaminuma E."/>
            <person name="Nakamura Y."/>
            <person name="Arita M."/>
        </authorList>
    </citation>
    <scope>NUCLEOTIDE SEQUENCE [LARGE SCALE GENOMIC DNA]</scope>
    <source>
        <strain evidence="3 4">LOOC260</strain>
    </source>
</reference>
<dbReference type="EMBL" id="AP014680">
    <property type="protein sequence ID" value="BAP86176.1"/>
    <property type="molecule type" value="Genomic_DNA"/>
</dbReference>
<evidence type="ECO:0000313" key="3">
    <source>
        <dbReference type="EMBL" id="BAP86176.1"/>
    </source>
</evidence>
<gene>
    <name evidence="3" type="ORF">LOOC260_116690</name>
</gene>